<comment type="similarity">
    <text evidence="2">Belongs to the ATP-dependent AMP-binding enzyme family.</text>
</comment>
<dbReference type="GO" id="GO:0004467">
    <property type="term" value="F:long-chain fatty acid-CoA ligase activity"/>
    <property type="evidence" value="ECO:0007669"/>
    <property type="project" value="TreeGrafter"/>
</dbReference>
<keyword evidence="9" id="KW-0576">Peroxisome</keyword>
<feature type="domain" description="AMP-binding enzyme C-terminal" evidence="14">
    <location>
        <begin position="493"/>
        <end position="570"/>
    </location>
</feature>
<dbReference type="InParanoid" id="A0A6L2PJP2"/>
<organism evidence="15 16">
    <name type="scientific">Coptotermes formosanus</name>
    <name type="common">Formosan subterranean termite</name>
    <dbReference type="NCBI Taxonomy" id="36987"/>
    <lineage>
        <taxon>Eukaryota</taxon>
        <taxon>Metazoa</taxon>
        <taxon>Ecdysozoa</taxon>
        <taxon>Arthropoda</taxon>
        <taxon>Hexapoda</taxon>
        <taxon>Insecta</taxon>
        <taxon>Pterygota</taxon>
        <taxon>Neoptera</taxon>
        <taxon>Polyneoptera</taxon>
        <taxon>Dictyoptera</taxon>
        <taxon>Blattodea</taxon>
        <taxon>Blattoidea</taxon>
        <taxon>Termitoidae</taxon>
        <taxon>Rhinotermitidae</taxon>
        <taxon>Coptotermes</taxon>
    </lineage>
</organism>
<dbReference type="GO" id="GO:0005524">
    <property type="term" value="F:ATP binding"/>
    <property type="evidence" value="ECO:0007669"/>
    <property type="project" value="UniProtKB-KW"/>
</dbReference>
<dbReference type="CDD" id="cd05911">
    <property type="entry name" value="Firefly_Luc_like"/>
    <property type="match status" value="1"/>
</dbReference>
<evidence type="ECO:0000259" key="13">
    <source>
        <dbReference type="Pfam" id="PF00501"/>
    </source>
</evidence>
<dbReference type="GO" id="GO:0005777">
    <property type="term" value="C:peroxisome"/>
    <property type="evidence" value="ECO:0007669"/>
    <property type="project" value="UniProtKB-SubCell"/>
</dbReference>
<proteinExistence type="inferred from homology"/>
<gene>
    <name evidence="15" type="ORF">Cfor_12355</name>
</gene>
<evidence type="ECO:0000259" key="14">
    <source>
        <dbReference type="Pfam" id="PF13193"/>
    </source>
</evidence>
<evidence type="ECO:0000313" key="15">
    <source>
        <dbReference type="EMBL" id="GFG32586.1"/>
    </source>
</evidence>
<dbReference type="Gene3D" id="3.30.300.30">
    <property type="match status" value="1"/>
</dbReference>
<keyword evidence="5" id="KW-0547">Nucleotide-binding</keyword>
<dbReference type="Pfam" id="PF13193">
    <property type="entry name" value="AMP-binding_C"/>
    <property type="match status" value="1"/>
</dbReference>
<dbReference type="Pfam" id="PF00501">
    <property type="entry name" value="AMP-binding"/>
    <property type="match status" value="1"/>
</dbReference>
<evidence type="ECO:0000256" key="7">
    <source>
        <dbReference type="ARBA" id="ARBA00023002"/>
    </source>
</evidence>
<evidence type="ECO:0000256" key="4">
    <source>
        <dbReference type="ARBA" id="ARBA00019043"/>
    </source>
</evidence>
<dbReference type="EMBL" id="BLKM01008141">
    <property type="protein sequence ID" value="GFG32586.1"/>
    <property type="molecule type" value="Genomic_DNA"/>
</dbReference>
<keyword evidence="8" id="KW-0503">Monooxygenase</keyword>
<evidence type="ECO:0000256" key="5">
    <source>
        <dbReference type="ARBA" id="ARBA00022741"/>
    </source>
</evidence>
<keyword evidence="16" id="KW-1185">Reference proteome</keyword>
<comment type="subcellular location">
    <subcellularLocation>
        <location evidence="1">Peroxisome</location>
    </subcellularLocation>
</comment>
<dbReference type="InterPro" id="IPR020845">
    <property type="entry name" value="AMP-binding_CS"/>
</dbReference>
<dbReference type="Gene3D" id="3.40.50.980">
    <property type="match status" value="2"/>
</dbReference>
<dbReference type="EC" id="1.13.12.7" evidence="3"/>
<name>A0A6L2PJP2_COPFO</name>
<dbReference type="GO" id="GO:0046949">
    <property type="term" value="P:fatty-acyl-CoA biosynthetic process"/>
    <property type="evidence" value="ECO:0007669"/>
    <property type="project" value="TreeGrafter"/>
</dbReference>
<dbReference type="OrthoDB" id="10253869at2759"/>
<dbReference type="SUPFAM" id="SSF56801">
    <property type="entry name" value="Acetyl-CoA synthetase-like"/>
    <property type="match status" value="1"/>
</dbReference>
<evidence type="ECO:0000256" key="2">
    <source>
        <dbReference type="ARBA" id="ARBA00006432"/>
    </source>
</evidence>
<dbReference type="PROSITE" id="PS00455">
    <property type="entry name" value="AMP_BINDING"/>
    <property type="match status" value="1"/>
</dbReference>
<dbReference type="FunFam" id="3.30.300.30:FF:000007">
    <property type="entry name" value="4-coumarate--CoA ligase 2"/>
    <property type="match status" value="1"/>
</dbReference>
<dbReference type="GO" id="GO:0004497">
    <property type="term" value="F:monooxygenase activity"/>
    <property type="evidence" value="ECO:0007669"/>
    <property type="project" value="UniProtKB-KW"/>
</dbReference>
<evidence type="ECO:0000256" key="11">
    <source>
        <dbReference type="ARBA" id="ARBA00023262"/>
    </source>
</evidence>
<dbReference type="Proteomes" id="UP000502823">
    <property type="component" value="Unassembled WGS sequence"/>
</dbReference>
<accession>A0A6L2PJP2</accession>
<dbReference type="InterPro" id="IPR025110">
    <property type="entry name" value="AMP-bd_C"/>
</dbReference>
<evidence type="ECO:0000256" key="10">
    <source>
        <dbReference type="ARBA" id="ARBA00023223"/>
    </source>
</evidence>
<keyword evidence="10" id="KW-0455">Luminescence</keyword>
<dbReference type="PANTHER" id="PTHR24096:SF394">
    <property type="entry name" value="LUCIFERIN 4-MONOOXYGENASE"/>
    <property type="match status" value="1"/>
</dbReference>
<evidence type="ECO:0000256" key="6">
    <source>
        <dbReference type="ARBA" id="ARBA00022840"/>
    </source>
</evidence>
<feature type="domain" description="AMP-dependent synthetase/ligase" evidence="13">
    <location>
        <begin position="71"/>
        <end position="442"/>
    </location>
</feature>
<dbReference type="PANTHER" id="PTHR24096">
    <property type="entry name" value="LONG-CHAIN-FATTY-ACID--COA LIGASE"/>
    <property type="match status" value="1"/>
</dbReference>
<dbReference type="InterPro" id="IPR045851">
    <property type="entry name" value="AMP-bd_C_sf"/>
</dbReference>
<dbReference type="InterPro" id="IPR000873">
    <property type="entry name" value="AMP-dep_synth/lig_dom"/>
</dbReference>
<evidence type="ECO:0000256" key="3">
    <source>
        <dbReference type="ARBA" id="ARBA00012532"/>
    </source>
</evidence>
<evidence type="ECO:0000256" key="1">
    <source>
        <dbReference type="ARBA" id="ARBA00004275"/>
    </source>
</evidence>
<dbReference type="AlphaFoldDB" id="A0A6L2PJP2"/>
<dbReference type="FunFam" id="3.40.50.12780:FF:000003">
    <property type="entry name" value="Long-chain-fatty-acid--CoA ligase FadD"/>
    <property type="match status" value="1"/>
</dbReference>
<keyword evidence="7" id="KW-0560">Oxidoreductase</keyword>
<keyword evidence="6" id="KW-0067">ATP-binding</keyword>
<dbReference type="Gene3D" id="2.30.38.10">
    <property type="entry name" value="Luciferase, Domain 3"/>
    <property type="match status" value="1"/>
</dbReference>
<reference evidence="16" key="1">
    <citation type="submission" date="2020-01" db="EMBL/GenBank/DDBJ databases">
        <title>Draft genome sequence of the Termite Coptotermes fromosanus.</title>
        <authorList>
            <person name="Itakura S."/>
            <person name="Yosikawa Y."/>
            <person name="Umezawa K."/>
        </authorList>
    </citation>
    <scope>NUCLEOTIDE SEQUENCE [LARGE SCALE GENOMIC DNA]</scope>
</reference>
<comment type="catalytic activity">
    <reaction evidence="12">
        <text>firefly D-luciferin + ATP + O2 = firefly oxyluciferin + hnu + AMP + CO2 + diphosphate</text>
        <dbReference type="Rhea" id="RHEA:10732"/>
        <dbReference type="ChEBI" id="CHEBI:15379"/>
        <dbReference type="ChEBI" id="CHEBI:16526"/>
        <dbReference type="ChEBI" id="CHEBI:16792"/>
        <dbReference type="ChEBI" id="CHEBI:30212"/>
        <dbReference type="ChEBI" id="CHEBI:30616"/>
        <dbReference type="ChEBI" id="CHEBI:33019"/>
        <dbReference type="ChEBI" id="CHEBI:58038"/>
        <dbReference type="ChEBI" id="CHEBI:456215"/>
        <dbReference type="EC" id="1.13.12.7"/>
    </reaction>
</comment>
<dbReference type="GO" id="GO:0008218">
    <property type="term" value="P:bioluminescence"/>
    <property type="evidence" value="ECO:0007669"/>
    <property type="project" value="UniProtKB-KW"/>
</dbReference>
<keyword evidence="11" id="KW-0599">Photoprotein</keyword>
<evidence type="ECO:0000256" key="12">
    <source>
        <dbReference type="ARBA" id="ARBA00048497"/>
    </source>
</evidence>
<evidence type="ECO:0000313" key="16">
    <source>
        <dbReference type="Proteomes" id="UP000502823"/>
    </source>
</evidence>
<comment type="caution">
    <text evidence="15">The sequence shown here is derived from an EMBL/GenBank/DDBJ whole genome shotgun (WGS) entry which is preliminary data.</text>
</comment>
<evidence type="ECO:0000256" key="9">
    <source>
        <dbReference type="ARBA" id="ARBA00023140"/>
    </source>
</evidence>
<protein>
    <recommendedName>
        <fullName evidence="4">Luciferin 4-monooxygenase</fullName>
        <ecNumber evidence="3">1.13.12.7</ecNumber>
    </recommendedName>
</protein>
<evidence type="ECO:0000256" key="8">
    <source>
        <dbReference type="ARBA" id="ARBA00023033"/>
    </source>
</evidence>
<sequence>MVRVAVLRSAVLSGARRRQLASCWRQHKRHQNTAAELTSTKPDRILASPFLAHTQISELNFTDFLWQDIGQWLSKPAVTCGLSGRSYTYGETRALCRRFANALLGAVGLRQGDVLGLLLPNIPEYAIAMHGAIEAGIVVTFANPLYTPDEIRRQFINSGVQASVTVPQLLPVMTQVGPTLPDYKRTIVVGDEGPPPADGTVLSLRQLLIESLPADIPKASPGDLAILPYSSGTTGLPKAVKLSHRNLVVNMQQVGHPDMKVYGPASEETQKVALSVLPFFHIYGFNGILNPIMQHGMHMVSMPKFTPEDYISCVVKYKPAILFVVPSLLLFLASHPAVTKEHLSSIENVICGAAPATKNLIDKFKAKLDRDVNIRQGYGMTESGPVLMFAPRDVPLSKMGSCGQLVPYTQAKVVDLTTGQSLGPHQSGELWVQGPQVMLGYLNNEEATQETIDSDGWLHTGDVAYYDEDEYFYIVDRTKELIKVKGNQVSPTELESIVLQIPGIVDVAVVGIPDALAGELPRAFVVRHPDSQNLTEAEVQQYVEPKVASYKKLAGGVKFIDVIPRNAAGKVLRHQLKVLGEKSPIQ</sequence>